<evidence type="ECO:0000256" key="2">
    <source>
        <dbReference type="ARBA" id="ARBA00004167"/>
    </source>
</evidence>
<dbReference type="PRINTS" id="PR00463">
    <property type="entry name" value="EP450I"/>
</dbReference>
<keyword evidence="6" id="KW-0812">Transmembrane</keyword>
<dbReference type="InterPro" id="IPR050364">
    <property type="entry name" value="Cytochrome_P450_fung"/>
</dbReference>
<evidence type="ECO:0000256" key="15">
    <source>
        <dbReference type="SAM" id="SignalP"/>
    </source>
</evidence>
<organism evidence="16 17">
    <name type="scientific">Obba rivulosa</name>
    <dbReference type="NCBI Taxonomy" id="1052685"/>
    <lineage>
        <taxon>Eukaryota</taxon>
        <taxon>Fungi</taxon>
        <taxon>Dikarya</taxon>
        <taxon>Basidiomycota</taxon>
        <taxon>Agaricomycotina</taxon>
        <taxon>Agaricomycetes</taxon>
        <taxon>Polyporales</taxon>
        <taxon>Gelatoporiaceae</taxon>
        <taxon>Obba</taxon>
    </lineage>
</organism>
<evidence type="ECO:0000256" key="5">
    <source>
        <dbReference type="ARBA" id="ARBA00022617"/>
    </source>
</evidence>
<dbReference type="PROSITE" id="PS00086">
    <property type="entry name" value="CYTOCHROME_P450"/>
    <property type="match status" value="1"/>
</dbReference>
<keyword evidence="9 14" id="KW-0560">Oxidoreductase</keyword>
<evidence type="ECO:0000256" key="7">
    <source>
        <dbReference type="ARBA" id="ARBA00022723"/>
    </source>
</evidence>
<evidence type="ECO:0000256" key="6">
    <source>
        <dbReference type="ARBA" id="ARBA00022692"/>
    </source>
</evidence>
<keyword evidence="12" id="KW-0472">Membrane</keyword>
<evidence type="ECO:0000256" key="12">
    <source>
        <dbReference type="ARBA" id="ARBA00023136"/>
    </source>
</evidence>
<accession>A0A8E2AP12</accession>
<dbReference type="Pfam" id="PF00067">
    <property type="entry name" value="p450"/>
    <property type="match status" value="1"/>
</dbReference>
<dbReference type="GO" id="GO:0016705">
    <property type="term" value="F:oxidoreductase activity, acting on paired donors, with incorporation or reduction of molecular oxygen"/>
    <property type="evidence" value="ECO:0007669"/>
    <property type="project" value="InterPro"/>
</dbReference>
<dbReference type="PANTHER" id="PTHR46300:SF7">
    <property type="entry name" value="P450, PUTATIVE (EUROFUNG)-RELATED"/>
    <property type="match status" value="1"/>
</dbReference>
<evidence type="ECO:0000256" key="9">
    <source>
        <dbReference type="ARBA" id="ARBA00023002"/>
    </source>
</evidence>
<feature type="binding site" description="axial binding residue" evidence="13">
    <location>
        <position position="443"/>
    </location>
    <ligand>
        <name>heme</name>
        <dbReference type="ChEBI" id="CHEBI:30413"/>
    </ligand>
    <ligandPart>
        <name>Fe</name>
        <dbReference type="ChEBI" id="CHEBI:18248"/>
    </ligandPart>
</feature>
<evidence type="ECO:0000256" key="13">
    <source>
        <dbReference type="PIRSR" id="PIRSR602401-1"/>
    </source>
</evidence>
<keyword evidence="8" id="KW-1133">Transmembrane helix</keyword>
<feature type="signal peptide" evidence="15">
    <location>
        <begin position="1"/>
        <end position="18"/>
    </location>
</feature>
<dbReference type="GO" id="GO:0020037">
    <property type="term" value="F:heme binding"/>
    <property type="evidence" value="ECO:0007669"/>
    <property type="project" value="InterPro"/>
</dbReference>
<comment type="similarity">
    <text evidence="4 14">Belongs to the cytochrome P450 family.</text>
</comment>
<proteinExistence type="inferred from homology"/>
<dbReference type="AlphaFoldDB" id="A0A8E2AP12"/>
<dbReference type="InterPro" id="IPR017972">
    <property type="entry name" value="Cyt_P450_CS"/>
</dbReference>
<dbReference type="CDD" id="cd11065">
    <property type="entry name" value="CYP64-like"/>
    <property type="match status" value="1"/>
</dbReference>
<keyword evidence="17" id="KW-1185">Reference proteome</keyword>
<keyword evidence="7 13" id="KW-0479">Metal-binding</keyword>
<name>A0A8E2AP12_9APHY</name>
<comment type="cofactor">
    <cofactor evidence="1 13">
        <name>heme</name>
        <dbReference type="ChEBI" id="CHEBI:30413"/>
    </cofactor>
</comment>
<dbReference type="SUPFAM" id="SSF48264">
    <property type="entry name" value="Cytochrome P450"/>
    <property type="match status" value="1"/>
</dbReference>
<evidence type="ECO:0000256" key="11">
    <source>
        <dbReference type="ARBA" id="ARBA00023033"/>
    </source>
</evidence>
<keyword evidence="5 13" id="KW-0349">Heme</keyword>
<dbReference type="GO" id="GO:0016020">
    <property type="term" value="C:membrane"/>
    <property type="evidence" value="ECO:0007669"/>
    <property type="project" value="UniProtKB-SubCell"/>
</dbReference>
<gene>
    <name evidence="16" type="ORF">OBBRIDRAFT_795647</name>
</gene>
<keyword evidence="11 14" id="KW-0503">Monooxygenase</keyword>
<dbReference type="Gene3D" id="1.10.630.10">
    <property type="entry name" value="Cytochrome P450"/>
    <property type="match status" value="1"/>
</dbReference>
<dbReference type="InterPro" id="IPR036396">
    <property type="entry name" value="Cyt_P450_sf"/>
</dbReference>
<dbReference type="GO" id="GO:0004497">
    <property type="term" value="F:monooxygenase activity"/>
    <property type="evidence" value="ECO:0007669"/>
    <property type="project" value="UniProtKB-KW"/>
</dbReference>
<reference evidence="16 17" key="1">
    <citation type="submission" date="2016-07" db="EMBL/GenBank/DDBJ databases">
        <title>Draft genome of the white-rot fungus Obba rivulosa 3A-2.</title>
        <authorList>
            <consortium name="DOE Joint Genome Institute"/>
            <person name="Miettinen O."/>
            <person name="Riley R."/>
            <person name="Acob R."/>
            <person name="Barry K."/>
            <person name="Cullen D."/>
            <person name="De Vries R."/>
            <person name="Hainaut M."/>
            <person name="Hatakka A."/>
            <person name="Henrissat B."/>
            <person name="Hilden K."/>
            <person name="Kuo R."/>
            <person name="Labutti K."/>
            <person name="Lipzen A."/>
            <person name="Makela M.R."/>
            <person name="Sandor L."/>
            <person name="Spatafora J.W."/>
            <person name="Grigoriev I.V."/>
            <person name="Hibbett D.S."/>
        </authorList>
    </citation>
    <scope>NUCLEOTIDE SEQUENCE [LARGE SCALE GENOMIC DNA]</scope>
    <source>
        <strain evidence="16 17">3A-2</strain>
    </source>
</reference>
<comment type="subcellular location">
    <subcellularLocation>
        <location evidence="2">Membrane</location>
        <topology evidence="2">Single-pass membrane protein</topology>
    </subcellularLocation>
</comment>
<sequence>MADFIWNLGLFTALFVWAHLRSTSKTSSLPPGPKPLPVVGNITDLTARELWLRASQWAQEYGDIVYLHVFGQGLVFLNSIEVAVDLLEKKGSIYSDKPSLVMAGELCGCENMVAFTRYGDQSRRQRRLMQQALGVNSIQTYKPLLEIETHELLKRILQEPEDYIGNLLRYAGGLTLLTIYGYRVTSKDDKFLTLAEDCVDILSNRIASGGGIWPVDIFPSLKHLPLWAPGAGFLRNARQWKSKMEEFVDRPYELVKEQLRNGVATPCFVTMLLEDLQERGDKALDAQRDFDIRWTANSMYSASIDTTITTVSHFLLAMLLHPHVLEKAQHEIDTVVGSGRLPTFSDRPSLPYLECVMSECLRWGVPVPLSLPHRLMEEDTYKGMYIPKGSLVFANVWNMLHDEQLFPEPNAFRPERYMEPADELTAKRRDPRSYVFGFGRRRCPGVHLIEQSLWIVMASMLSAFDITKGKDAHGNVVEPEVVFENSVFRTPKTFKVDIRPRSEQALRNIRQASEGA</sequence>
<evidence type="ECO:0000256" key="1">
    <source>
        <dbReference type="ARBA" id="ARBA00001971"/>
    </source>
</evidence>
<dbReference type="PANTHER" id="PTHR46300">
    <property type="entry name" value="P450, PUTATIVE (EUROFUNG)-RELATED-RELATED"/>
    <property type="match status" value="1"/>
</dbReference>
<keyword evidence="10 13" id="KW-0408">Iron</keyword>
<dbReference type="GO" id="GO:0005506">
    <property type="term" value="F:iron ion binding"/>
    <property type="evidence" value="ECO:0007669"/>
    <property type="project" value="InterPro"/>
</dbReference>
<evidence type="ECO:0000256" key="4">
    <source>
        <dbReference type="ARBA" id="ARBA00010617"/>
    </source>
</evidence>
<evidence type="ECO:0000256" key="14">
    <source>
        <dbReference type="RuleBase" id="RU000461"/>
    </source>
</evidence>
<dbReference type="InterPro" id="IPR002401">
    <property type="entry name" value="Cyt_P450_E_grp-I"/>
</dbReference>
<dbReference type="Proteomes" id="UP000250043">
    <property type="component" value="Unassembled WGS sequence"/>
</dbReference>
<evidence type="ECO:0000256" key="8">
    <source>
        <dbReference type="ARBA" id="ARBA00022989"/>
    </source>
</evidence>
<feature type="chain" id="PRO_5034764635" evidence="15">
    <location>
        <begin position="19"/>
        <end position="516"/>
    </location>
</feature>
<evidence type="ECO:0000313" key="16">
    <source>
        <dbReference type="EMBL" id="OCH88011.1"/>
    </source>
</evidence>
<evidence type="ECO:0000256" key="10">
    <source>
        <dbReference type="ARBA" id="ARBA00023004"/>
    </source>
</evidence>
<keyword evidence="15" id="KW-0732">Signal</keyword>
<comment type="pathway">
    <text evidence="3">Secondary metabolite biosynthesis.</text>
</comment>
<evidence type="ECO:0000313" key="17">
    <source>
        <dbReference type="Proteomes" id="UP000250043"/>
    </source>
</evidence>
<protein>
    <submittedName>
        <fullName evidence="16">Cytochrome P450</fullName>
    </submittedName>
</protein>
<dbReference type="OrthoDB" id="2789670at2759"/>
<dbReference type="InterPro" id="IPR001128">
    <property type="entry name" value="Cyt_P450"/>
</dbReference>
<dbReference type="EMBL" id="KV722465">
    <property type="protein sequence ID" value="OCH88011.1"/>
    <property type="molecule type" value="Genomic_DNA"/>
</dbReference>
<evidence type="ECO:0000256" key="3">
    <source>
        <dbReference type="ARBA" id="ARBA00005179"/>
    </source>
</evidence>